<evidence type="ECO:0000256" key="4">
    <source>
        <dbReference type="ARBA" id="ARBA00022840"/>
    </source>
</evidence>
<evidence type="ECO:0000256" key="3">
    <source>
        <dbReference type="ARBA" id="ARBA00022777"/>
    </source>
</evidence>
<dbReference type="PANTHER" id="PTHR44329">
    <property type="entry name" value="SERINE/THREONINE-PROTEIN KINASE TNNI3K-RELATED"/>
    <property type="match status" value="1"/>
</dbReference>
<dbReference type="InterPro" id="IPR001245">
    <property type="entry name" value="Ser-Thr/Tyr_kinase_cat_dom"/>
</dbReference>
<dbReference type="EMBL" id="CP042200">
    <property type="protein sequence ID" value="QDS77083.1"/>
    <property type="molecule type" value="Genomic_DNA"/>
</dbReference>
<protein>
    <recommendedName>
        <fullName evidence="5">Protein kinase domain-containing protein</fullName>
    </recommendedName>
</protein>
<dbReference type="SUPFAM" id="SSF56112">
    <property type="entry name" value="Protein kinase-like (PK-like)"/>
    <property type="match status" value="1"/>
</dbReference>
<evidence type="ECO:0000259" key="5">
    <source>
        <dbReference type="PROSITE" id="PS50011"/>
    </source>
</evidence>
<dbReference type="InterPro" id="IPR011009">
    <property type="entry name" value="Kinase-like_dom_sf"/>
</dbReference>
<keyword evidence="1" id="KW-0808">Transferase</keyword>
<dbReference type="InterPro" id="IPR051681">
    <property type="entry name" value="Ser/Thr_Kinases-Pseudokinases"/>
</dbReference>
<dbReference type="GO" id="GO:0004674">
    <property type="term" value="F:protein serine/threonine kinase activity"/>
    <property type="evidence" value="ECO:0007669"/>
    <property type="project" value="TreeGrafter"/>
</dbReference>
<dbReference type="PROSITE" id="PS50011">
    <property type="entry name" value="PROTEIN_KINASE_DOM"/>
    <property type="match status" value="1"/>
</dbReference>
<proteinExistence type="predicted"/>
<dbReference type="Pfam" id="PF07714">
    <property type="entry name" value="PK_Tyr_Ser-Thr"/>
    <property type="match status" value="1"/>
</dbReference>
<name>A0A517LN64_9PEZI</name>
<dbReference type="GO" id="GO:0005524">
    <property type="term" value="F:ATP binding"/>
    <property type="evidence" value="ECO:0007669"/>
    <property type="project" value="UniProtKB-KW"/>
</dbReference>
<evidence type="ECO:0000256" key="1">
    <source>
        <dbReference type="ARBA" id="ARBA00022679"/>
    </source>
</evidence>
<dbReference type="Gene3D" id="1.10.510.10">
    <property type="entry name" value="Transferase(Phosphotransferase) domain 1"/>
    <property type="match status" value="1"/>
</dbReference>
<dbReference type="Proteomes" id="UP000316270">
    <property type="component" value="Chromosome 16"/>
</dbReference>
<keyword evidence="7" id="KW-1185">Reference proteome</keyword>
<dbReference type="AlphaFoldDB" id="A0A517LN64"/>
<sequence length="286" mass="32237">MGSLQDVDDGLRRAALSRKLRAPVLKPPPGYRRQVKSPGSCAAIWLSEDGKSVLKAPLSFYLDGCDTAATKEYATLEQESIELIEREKLIYRHLGHHQSILHSLRLSELGLTFPHMKNGNLRDILRKNAPRPTALTLQWILTILEGFDYIHSLQVFQGDVSARNVLVADDLSVVLSDFSGSRIGEKSCLVRPETRYEIQTMQPFEVARRSDIFAIGSLIYEIIEGRPPYDELEEDEVVKRFQQAKFPSTAHMILGEVIKGCWAGGYDTVKQALEDVLMRRGQILDD</sequence>
<gene>
    <name evidence="6" type="ORF">FKW77_007387</name>
</gene>
<keyword evidence="3" id="KW-0418">Kinase</keyword>
<keyword evidence="2" id="KW-0547">Nucleotide-binding</keyword>
<accession>A0A517LN64</accession>
<dbReference type="OrthoDB" id="1668230at2759"/>
<evidence type="ECO:0000313" key="7">
    <source>
        <dbReference type="Proteomes" id="UP000316270"/>
    </source>
</evidence>
<organism evidence="6 7">
    <name type="scientific">Venturia effusa</name>
    <dbReference type="NCBI Taxonomy" id="50376"/>
    <lineage>
        <taxon>Eukaryota</taxon>
        <taxon>Fungi</taxon>
        <taxon>Dikarya</taxon>
        <taxon>Ascomycota</taxon>
        <taxon>Pezizomycotina</taxon>
        <taxon>Dothideomycetes</taxon>
        <taxon>Pleosporomycetidae</taxon>
        <taxon>Venturiales</taxon>
        <taxon>Venturiaceae</taxon>
        <taxon>Venturia</taxon>
    </lineage>
</organism>
<reference evidence="6 7" key="1">
    <citation type="submission" date="2019-07" db="EMBL/GenBank/DDBJ databases">
        <title>Finished genome of Venturia effusa.</title>
        <authorList>
            <person name="Young C.A."/>
            <person name="Cox M.P."/>
            <person name="Ganley A.R.D."/>
            <person name="David W.J."/>
        </authorList>
    </citation>
    <scope>NUCLEOTIDE SEQUENCE [LARGE SCALE GENOMIC DNA]</scope>
    <source>
        <strain evidence="7">albino</strain>
    </source>
</reference>
<keyword evidence="4" id="KW-0067">ATP-binding</keyword>
<dbReference type="InterPro" id="IPR000719">
    <property type="entry name" value="Prot_kinase_dom"/>
</dbReference>
<feature type="domain" description="Protein kinase" evidence="5">
    <location>
        <begin position="30"/>
        <end position="286"/>
    </location>
</feature>
<evidence type="ECO:0000256" key="2">
    <source>
        <dbReference type="ARBA" id="ARBA00022741"/>
    </source>
</evidence>
<dbReference type="STRING" id="50376.A0A517LN64"/>
<evidence type="ECO:0000313" key="6">
    <source>
        <dbReference type="EMBL" id="QDS77083.1"/>
    </source>
</evidence>
<dbReference type="PANTHER" id="PTHR44329:SF288">
    <property type="entry name" value="MITOGEN-ACTIVATED PROTEIN KINASE KINASE KINASE 20"/>
    <property type="match status" value="1"/>
</dbReference>